<comment type="caution">
    <text evidence="2">The sequence shown here is derived from an EMBL/GenBank/DDBJ whole genome shotgun (WGS) entry which is preliminary data.</text>
</comment>
<gene>
    <name evidence="2" type="ORF">AVEN_177038_1</name>
</gene>
<dbReference type="AlphaFoldDB" id="A0A4Y2CRQ9"/>
<evidence type="ECO:0000313" key="2">
    <source>
        <dbReference type="EMBL" id="GBM07063.1"/>
    </source>
</evidence>
<name>A0A4Y2CRQ9_ARAVE</name>
<keyword evidence="3" id="KW-1185">Reference proteome</keyword>
<dbReference type="Proteomes" id="UP000499080">
    <property type="component" value="Unassembled WGS sequence"/>
</dbReference>
<reference evidence="2 3" key="1">
    <citation type="journal article" date="2019" name="Sci. Rep.">
        <title>Orb-weaving spider Araneus ventricosus genome elucidates the spidroin gene catalogue.</title>
        <authorList>
            <person name="Kono N."/>
            <person name="Nakamura H."/>
            <person name="Ohtoshi R."/>
            <person name="Moran D.A.P."/>
            <person name="Shinohara A."/>
            <person name="Yoshida Y."/>
            <person name="Fujiwara M."/>
            <person name="Mori M."/>
            <person name="Tomita M."/>
            <person name="Arakawa K."/>
        </authorList>
    </citation>
    <scope>NUCLEOTIDE SEQUENCE [LARGE SCALE GENOMIC DNA]</scope>
</reference>
<feature type="region of interest" description="Disordered" evidence="1">
    <location>
        <begin position="1"/>
        <end position="26"/>
    </location>
</feature>
<sequence length="87" mass="9523">MAASRYQKPASLSLDDAISPSKTSARKRQFSVYKFASKKPAPSPLVISSSYTQNKMPYQAIPSPKVAFVSSGAKGHLFPLARHRIQN</sequence>
<protein>
    <submittedName>
        <fullName evidence="2">Uncharacterized protein</fullName>
    </submittedName>
</protein>
<proteinExistence type="predicted"/>
<evidence type="ECO:0000256" key="1">
    <source>
        <dbReference type="SAM" id="MobiDB-lite"/>
    </source>
</evidence>
<evidence type="ECO:0000313" key="3">
    <source>
        <dbReference type="Proteomes" id="UP000499080"/>
    </source>
</evidence>
<accession>A0A4Y2CRQ9</accession>
<dbReference type="EMBL" id="BGPR01000238">
    <property type="protein sequence ID" value="GBM07063.1"/>
    <property type="molecule type" value="Genomic_DNA"/>
</dbReference>
<organism evidence="2 3">
    <name type="scientific">Araneus ventricosus</name>
    <name type="common">Orbweaver spider</name>
    <name type="synonym">Epeira ventricosa</name>
    <dbReference type="NCBI Taxonomy" id="182803"/>
    <lineage>
        <taxon>Eukaryota</taxon>
        <taxon>Metazoa</taxon>
        <taxon>Ecdysozoa</taxon>
        <taxon>Arthropoda</taxon>
        <taxon>Chelicerata</taxon>
        <taxon>Arachnida</taxon>
        <taxon>Araneae</taxon>
        <taxon>Araneomorphae</taxon>
        <taxon>Entelegynae</taxon>
        <taxon>Araneoidea</taxon>
        <taxon>Araneidae</taxon>
        <taxon>Araneus</taxon>
    </lineage>
</organism>